<evidence type="ECO:0000256" key="7">
    <source>
        <dbReference type="HAMAP-Rule" id="MF_00599"/>
    </source>
</evidence>
<comment type="subcellular location">
    <subcellularLocation>
        <location evidence="7">Cell inner membrane</location>
        <topology evidence="7">Single-pass type II membrane protein</topology>
    </subcellularLocation>
    <text evidence="7">Localizes to the division septum.</text>
</comment>
<evidence type="ECO:0000256" key="5">
    <source>
        <dbReference type="ARBA" id="ARBA00023136"/>
    </source>
</evidence>
<evidence type="ECO:0000256" key="4">
    <source>
        <dbReference type="ARBA" id="ARBA00022989"/>
    </source>
</evidence>
<evidence type="ECO:0000256" key="8">
    <source>
        <dbReference type="SAM" id="MobiDB-lite"/>
    </source>
</evidence>
<protein>
    <recommendedName>
        <fullName evidence="7">Cell division protein FtsB</fullName>
    </recommendedName>
</protein>
<feature type="region of interest" description="Disordered" evidence="8">
    <location>
        <begin position="101"/>
        <end position="122"/>
    </location>
</feature>
<proteinExistence type="inferred from homology"/>
<dbReference type="KEGG" id="tcy:Thicy_0712"/>
<keyword evidence="6 7" id="KW-0131">Cell cycle</keyword>
<dbReference type="GO" id="GO:0005886">
    <property type="term" value="C:plasma membrane"/>
    <property type="evidence" value="ECO:0007669"/>
    <property type="project" value="UniProtKB-SubCell"/>
</dbReference>
<dbReference type="eggNOG" id="COG2919">
    <property type="taxonomic scope" value="Bacteria"/>
</dbReference>
<dbReference type="HOGENOM" id="CLU_134863_5_0_6"/>
<keyword evidence="3 7" id="KW-0812">Transmembrane</keyword>
<dbReference type="AlphaFoldDB" id="F6DC98"/>
<evidence type="ECO:0000256" key="1">
    <source>
        <dbReference type="ARBA" id="ARBA00022475"/>
    </source>
</evidence>
<evidence type="ECO:0000313" key="10">
    <source>
        <dbReference type="Proteomes" id="UP000009232"/>
    </source>
</evidence>
<dbReference type="PANTHER" id="PTHR37485:SF1">
    <property type="entry name" value="CELL DIVISION PROTEIN FTSB"/>
    <property type="match status" value="1"/>
</dbReference>
<dbReference type="OrthoDB" id="7061211at2"/>
<comment type="function">
    <text evidence="7">Essential cell division protein. May link together the upstream cell division proteins, which are predominantly cytoplasmic, with the downstream cell division proteins, which are predominantly periplasmic.</text>
</comment>
<keyword evidence="7" id="KW-0997">Cell inner membrane</keyword>
<evidence type="ECO:0000256" key="6">
    <source>
        <dbReference type="ARBA" id="ARBA00023306"/>
    </source>
</evidence>
<dbReference type="PANTHER" id="PTHR37485">
    <property type="entry name" value="CELL DIVISION PROTEIN FTSB"/>
    <property type="match status" value="1"/>
</dbReference>
<keyword evidence="2 7" id="KW-0132">Cell division</keyword>
<dbReference type="Pfam" id="PF04977">
    <property type="entry name" value="DivIC"/>
    <property type="match status" value="1"/>
</dbReference>
<comment type="subunit">
    <text evidence="7">Part of a complex composed of FtsB, FtsL and FtsQ.</text>
</comment>
<dbReference type="InterPro" id="IPR007060">
    <property type="entry name" value="FtsL/DivIC"/>
</dbReference>
<feature type="topological domain" description="Cytoplasmic" evidence="7">
    <location>
        <begin position="1"/>
        <end position="5"/>
    </location>
</feature>
<sequence length="122" mass="14046">MKRAWLNFALVAALFWMLFSLLSSKGGWGERLFLESRLAEIERDVADQKSVNAVLREHLENLYSGHHAIETVARYRLGMIQEDEVFIQFLIERPQLIPDTPAQLSIPEQPIESPLPFNPIDD</sequence>
<feature type="topological domain" description="Periplasmic" evidence="7">
    <location>
        <begin position="24"/>
        <end position="122"/>
    </location>
</feature>
<organism evidence="9 10">
    <name type="scientific">Thiomicrospira cyclica (strain DSM 14477 / JCM 11371 / ALM1)</name>
    <name type="common">Thioalkalimicrobium cyclicum</name>
    <dbReference type="NCBI Taxonomy" id="717773"/>
    <lineage>
        <taxon>Bacteria</taxon>
        <taxon>Pseudomonadati</taxon>
        <taxon>Pseudomonadota</taxon>
        <taxon>Gammaproteobacteria</taxon>
        <taxon>Thiotrichales</taxon>
        <taxon>Piscirickettsiaceae</taxon>
        <taxon>Thiomicrospira</taxon>
    </lineage>
</organism>
<dbReference type="EMBL" id="CP002776">
    <property type="protein sequence ID" value="AEG31484.1"/>
    <property type="molecule type" value="Genomic_DNA"/>
</dbReference>
<keyword evidence="5 7" id="KW-0472">Membrane</keyword>
<dbReference type="Proteomes" id="UP000009232">
    <property type="component" value="Chromosome"/>
</dbReference>
<evidence type="ECO:0000256" key="2">
    <source>
        <dbReference type="ARBA" id="ARBA00022618"/>
    </source>
</evidence>
<dbReference type="HAMAP" id="MF_00599">
    <property type="entry name" value="FtsB"/>
    <property type="match status" value="1"/>
</dbReference>
<dbReference type="InterPro" id="IPR023081">
    <property type="entry name" value="Cell_div_FtsB"/>
</dbReference>
<dbReference type="GO" id="GO:0030428">
    <property type="term" value="C:cell septum"/>
    <property type="evidence" value="ECO:0007669"/>
    <property type="project" value="TreeGrafter"/>
</dbReference>
<evidence type="ECO:0000313" key="9">
    <source>
        <dbReference type="EMBL" id="AEG31484.1"/>
    </source>
</evidence>
<gene>
    <name evidence="7" type="primary">ftsB</name>
    <name evidence="9" type="ordered locus">Thicy_0712</name>
</gene>
<dbReference type="GO" id="GO:0032153">
    <property type="term" value="C:cell division site"/>
    <property type="evidence" value="ECO:0007669"/>
    <property type="project" value="UniProtKB-UniRule"/>
</dbReference>
<keyword evidence="10" id="KW-1185">Reference proteome</keyword>
<name>F6DC98_THICA</name>
<dbReference type="GO" id="GO:0043093">
    <property type="term" value="P:FtsZ-dependent cytokinesis"/>
    <property type="evidence" value="ECO:0007669"/>
    <property type="project" value="UniProtKB-UniRule"/>
</dbReference>
<dbReference type="STRING" id="717773.Thicy_0712"/>
<evidence type="ECO:0000256" key="3">
    <source>
        <dbReference type="ARBA" id="ARBA00022692"/>
    </source>
</evidence>
<comment type="similarity">
    <text evidence="7">Belongs to the FtsB family.</text>
</comment>
<dbReference type="RefSeq" id="WP_013835263.1">
    <property type="nucleotide sequence ID" value="NC_015581.1"/>
</dbReference>
<keyword evidence="1 7" id="KW-1003">Cell membrane</keyword>
<reference evidence="9 10" key="1">
    <citation type="submission" date="2011-05" db="EMBL/GenBank/DDBJ databases">
        <title>Complete sequence of Thioalkalimicrobium cyclicum ALM1.</title>
        <authorList>
            <consortium name="US DOE Joint Genome Institute"/>
            <person name="Lucas S."/>
            <person name="Han J."/>
            <person name="Lapidus A."/>
            <person name="Cheng J.-F."/>
            <person name="Goodwin L."/>
            <person name="Pitluck S."/>
            <person name="Peters L."/>
            <person name="Mikhailova N."/>
            <person name="Davenport K."/>
            <person name="Han C."/>
            <person name="Tapia R."/>
            <person name="Land M."/>
            <person name="Hauser L."/>
            <person name="Kyrpides N."/>
            <person name="Ivanova N."/>
            <person name="Pagani I."/>
            <person name="Kappler U."/>
            <person name="Woyke T."/>
        </authorList>
    </citation>
    <scope>NUCLEOTIDE SEQUENCE [LARGE SCALE GENOMIC DNA]</scope>
    <source>
        <strain evidence="10">DSM 14477 / JCM 11371 / ALM1</strain>
    </source>
</reference>
<keyword evidence="4 7" id="KW-1133">Transmembrane helix</keyword>
<accession>F6DC98</accession>